<gene>
    <name evidence="1" type="ORF">CBW46_008875</name>
</gene>
<sequence>MFTYEQIPFTRVMAKMAFSDGKLSKEKYDKLMSLLEQSETDHNKIDKQIIKAAGKSFLNRRMPVIHVRRRTFSQDGPFLFSRKTF</sequence>
<dbReference type="Proteomes" id="UP000214746">
    <property type="component" value="Unassembled WGS sequence"/>
</dbReference>
<organism evidence="1 2">
    <name type="scientific">Paenibacillus xerothermodurans</name>
    <dbReference type="NCBI Taxonomy" id="1977292"/>
    <lineage>
        <taxon>Bacteria</taxon>
        <taxon>Bacillati</taxon>
        <taxon>Bacillota</taxon>
        <taxon>Bacilli</taxon>
        <taxon>Bacillales</taxon>
        <taxon>Paenibacillaceae</taxon>
        <taxon>Paenibacillus</taxon>
    </lineage>
</organism>
<evidence type="ECO:0000313" key="1">
    <source>
        <dbReference type="EMBL" id="PZE21450.1"/>
    </source>
</evidence>
<dbReference type="EMBL" id="NHRJ02000003">
    <property type="protein sequence ID" value="PZE21450.1"/>
    <property type="molecule type" value="Genomic_DNA"/>
</dbReference>
<protein>
    <submittedName>
        <fullName evidence="1">Uncharacterized protein</fullName>
    </submittedName>
</protein>
<proteinExistence type="predicted"/>
<keyword evidence="2" id="KW-1185">Reference proteome</keyword>
<name>A0A2W1NCR8_PAEXE</name>
<reference evidence="1" key="1">
    <citation type="submission" date="2018-06" db="EMBL/GenBank/DDBJ databases">
        <title>Paenibacillus xerothermodurans sp. nov. an extremely dry heat resistant spore forming bacterium isolated from the soil of Cape Canaveral, Florida.</title>
        <authorList>
            <person name="Seuylemezian A."/>
            <person name="Kaur N."/>
            <person name="Patil P."/>
            <person name="Patil P."/>
            <person name="Mayilraj S."/>
            <person name="Vaishampayan P."/>
        </authorList>
    </citation>
    <scope>NUCLEOTIDE SEQUENCE [LARGE SCALE GENOMIC DNA]</scope>
    <source>
        <strain evidence="1">ATCC 27380</strain>
    </source>
</reference>
<evidence type="ECO:0000313" key="2">
    <source>
        <dbReference type="Proteomes" id="UP000214746"/>
    </source>
</evidence>
<accession>A0A2W1NCR8</accession>
<dbReference type="AlphaFoldDB" id="A0A2W1NCR8"/>
<comment type="caution">
    <text evidence="1">The sequence shown here is derived from an EMBL/GenBank/DDBJ whole genome shotgun (WGS) entry which is preliminary data.</text>
</comment>